<keyword evidence="6 7" id="KW-0326">Glycosidase</keyword>
<reference evidence="11" key="1">
    <citation type="submission" date="2017-02" db="EMBL/GenBank/DDBJ databases">
        <title>Comparative genomics and description of representatives of a novel lineage of planctomycetes thriving in anoxic sediments.</title>
        <authorList>
            <person name="Spring S."/>
            <person name="Bunk B."/>
            <person name="Sproer C."/>
            <person name="Klenk H.-P."/>
        </authorList>
    </citation>
    <scope>NUCLEOTIDE SEQUENCE [LARGE SCALE GENOMIC DNA]</scope>
    <source>
        <strain evidence="11">L21-RPul-D3</strain>
    </source>
</reference>
<dbReference type="SUPFAM" id="SSF52279">
    <property type="entry name" value="Beta-D-glucan exohydrolase, C-terminal domain"/>
    <property type="match status" value="1"/>
</dbReference>
<dbReference type="Gene3D" id="2.60.40.10">
    <property type="entry name" value="Immunoglobulins"/>
    <property type="match status" value="1"/>
</dbReference>
<dbReference type="KEGG" id="pbu:L21SP3_00019"/>
<dbReference type="PRINTS" id="PR00133">
    <property type="entry name" value="GLHYDRLASE3"/>
</dbReference>
<feature type="chain" id="PRO_5013179406" description="beta-glucosidase" evidence="8">
    <location>
        <begin position="25"/>
        <end position="745"/>
    </location>
</feature>
<dbReference type="GO" id="GO:0009251">
    <property type="term" value="P:glucan catabolic process"/>
    <property type="evidence" value="ECO:0007669"/>
    <property type="project" value="TreeGrafter"/>
</dbReference>
<dbReference type="InterPro" id="IPR019800">
    <property type="entry name" value="Glyco_hydro_3_AS"/>
</dbReference>
<dbReference type="InterPro" id="IPR036881">
    <property type="entry name" value="Glyco_hydro_3_C_sf"/>
</dbReference>
<comment type="catalytic activity">
    <reaction evidence="1">
        <text>Hydrolysis of terminal, non-reducing beta-D-glucosyl residues with release of beta-D-glucose.</text>
        <dbReference type="EC" id="3.2.1.21"/>
    </reaction>
</comment>
<accession>A0A1Q2HM00</accession>
<organism evidence="10 11">
    <name type="scientific">Sedimentisphaera cyanobacteriorum</name>
    <dbReference type="NCBI Taxonomy" id="1940790"/>
    <lineage>
        <taxon>Bacteria</taxon>
        <taxon>Pseudomonadati</taxon>
        <taxon>Planctomycetota</taxon>
        <taxon>Phycisphaerae</taxon>
        <taxon>Sedimentisphaerales</taxon>
        <taxon>Sedimentisphaeraceae</taxon>
        <taxon>Sedimentisphaera</taxon>
    </lineage>
</organism>
<keyword evidence="5 7" id="KW-0378">Hydrolase</keyword>
<dbReference type="PROSITE" id="PS00775">
    <property type="entry name" value="GLYCOSYL_HYDROL_F3"/>
    <property type="match status" value="1"/>
</dbReference>
<gene>
    <name evidence="10" type="primary">bglX</name>
    <name evidence="10" type="ORF">L21SP3_00019</name>
</gene>
<dbReference type="FunFam" id="3.20.20.300:FF:000007">
    <property type="entry name" value="Lysosomal beta glucosidase"/>
    <property type="match status" value="1"/>
</dbReference>
<dbReference type="STRING" id="1940790.L21SP3_00019"/>
<dbReference type="InterPro" id="IPR001764">
    <property type="entry name" value="Glyco_hydro_3_N"/>
</dbReference>
<keyword evidence="11" id="KW-1185">Reference proteome</keyword>
<evidence type="ECO:0000256" key="8">
    <source>
        <dbReference type="SAM" id="SignalP"/>
    </source>
</evidence>
<dbReference type="GO" id="GO:0008422">
    <property type="term" value="F:beta-glucosidase activity"/>
    <property type="evidence" value="ECO:0007669"/>
    <property type="project" value="UniProtKB-EC"/>
</dbReference>
<dbReference type="PANTHER" id="PTHR30620:SF16">
    <property type="entry name" value="LYSOSOMAL BETA GLUCOSIDASE"/>
    <property type="match status" value="1"/>
</dbReference>
<dbReference type="Pfam" id="PF00933">
    <property type="entry name" value="Glyco_hydro_3"/>
    <property type="match status" value="1"/>
</dbReference>
<dbReference type="InterPro" id="IPR026891">
    <property type="entry name" value="Fn3-like"/>
</dbReference>
<dbReference type="EC" id="3.2.1.21" evidence="3"/>
<dbReference type="AlphaFoldDB" id="A0A1Q2HM00"/>
<evidence type="ECO:0000313" key="10">
    <source>
        <dbReference type="EMBL" id="AQQ08243.1"/>
    </source>
</evidence>
<evidence type="ECO:0000256" key="1">
    <source>
        <dbReference type="ARBA" id="ARBA00000448"/>
    </source>
</evidence>
<evidence type="ECO:0000256" key="7">
    <source>
        <dbReference type="RuleBase" id="RU361161"/>
    </source>
</evidence>
<evidence type="ECO:0000256" key="2">
    <source>
        <dbReference type="ARBA" id="ARBA00005336"/>
    </source>
</evidence>
<dbReference type="Gene3D" id="3.40.50.1700">
    <property type="entry name" value="Glycoside hydrolase family 3 C-terminal domain"/>
    <property type="match status" value="1"/>
</dbReference>
<feature type="domain" description="Fibronectin type III-like" evidence="9">
    <location>
        <begin position="670"/>
        <end position="739"/>
    </location>
</feature>
<dbReference type="SUPFAM" id="SSF51445">
    <property type="entry name" value="(Trans)glycosidases"/>
    <property type="match status" value="1"/>
</dbReference>
<evidence type="ECO:0000256" key="5">
    <source>
        <dbReference type="ARBA" id="ARBA00022801"/>
    </source>
</evidence>
<evidence type="ECO:0000313" key="11">
    <source>
        <dbReference type="Proteomes" id="UP000188273"/>
    </source>
</evidence>
<dbReference type="SMART" id="SM01217">
    <property type="entry name" value="Fn3_like"/>
    <property type="match status" value="1"/>
</dbReference>
<dbReference type="InterPro" id="IPR002772">
    <property type="entry name" value="Glyco_hydro_3_C"/>
</dbReference>
<keyword evidence="4 8" id="KW-0732">Signal</keyword>
<evidence type="ECO:0000256" key="4">
    <source>
        <dbReference type="ARBA" id="ARBA00022729"/>
    </source>
</evidence>
<dbReference type="InterPro" id="IPR036962">
    <property type="entry name" value="Glyco_hydro_3_N_sf"/>
</dbReference>
<dbReference type="Pfam" id="PF01915">
    <property type="entry name" value="Glyco_hydro_3_C"/>
    <property type="match status" value="1"/>
</dbReference>
<dbReference type="Gene3D" id="3.20.20.300">
    <property type="entry name" value="Glycoside hydrolase, family 3, N-terminal domain"/>
    <property type="match status" value="1"/>
</dbReference>
<dbReference type="InterPro" id="IPR013783">
    <property type="entry name" value="Ig-like_fold"/>
</dbReference>
<comment type="similarity">
    <text evidence="2 7">Belongs to the glycosyl hydrolase 3 family.</text>
</comment>
<proteinExistence type="inferred from homology"/>
<dbReference type="RefSeq" id="WP_077538339.1">
    <property type="nucleotide sequence ID" value="NZ_CP019633.1"/>
</dbReference>
<dbReference type="Pfam" id="PF14310">
    <property type="entry name" value="Fn3-like"/>
    <property type="match status" value="1"/>
</dbReference>
<sequence length="745" mass="83011" precursor="true">MYADKNIWKLLSLFLVSFSGLVMAQTELDKKADALVSKMTLDEKAGQMTQLTLKSFTNGKSGSELRLNKDKLERYIAEEKIGSVLNCGGQALPPEKWLEITNQVQKYAKKTRLQIPVIYGLDSIHGAGYVSGSVLFPHNIAMAAAGSRELVNKMAEAAALETRAAGIRWNFAPVLGVARHPFWPRHYETFGEDSFIASELGKAYISGLQGEKLPLAEDKVLVCMKHFLGYSYPRSGRDRTPAWIPEIQLREIFVPPFRAAVQAGAVTAMINSSEINGRSVHASPFYLKRLLREDMEFSGFTVSDWADIDNLYTREMVAENQRQAVKIGVNAGIDMSMTPFKIDFKKHLVSLVQAGEVSVERVDEAVRNILKVKFQAGLFDDPFQDNKLAGQIASENAKKLNQRCAEECITLLKNNSDILPLSEGTKILVAGPSANLKSVLNGGWSRTWQGREEHLYPETQKTILEAVKAEFGEENVSFEKGADFQKLLNADKAYAKAEKCDLIVLCAGEKTYTEHSGNIRDYEISLSQRKLAERLSEAGKPIVTVLTQGRPRVVREIEKLSDAVVMAYLPGVKGADAIADVLSGDVNPSGRLPFSYPKYAGGFEWYDYKKSADWSQCKVEFQWPFGAGLSYTDFECSNLKLSRDSDEKEDFNGLKVSIEIENKGRMKGGYIVQVYVSDKVASVTPANKRLKQFKKIYLKPGEKQTVEFDLPPEAFSFINAECKRVIEPGEFVIRAGGLKKKFVLK</sequence>
<dbReference type="Proteomes" id="UP000188273">
    <property type="component" value="Chromosome"/>
</dbReference>
<evidence type="ECO:0000256" key="6">
    <source>
        <dbReference type="ARBA" id="ARBA00023295"/>
    </source>
</evidence>
<dbReference type="OrthoDB" id="9805821at2"/>
<feature type="signal peptide" evidence="8">
    <location>
        <begin position="1"/>
        <end position="24"/>
    </location>
</feature>
<evidence type="ECO:0000259" key="9">
    <source>
        <dbReference type="SMART" id="SM01217"/>
    </source>
</evidence>
<dbReference type="InterPro" id="IPR017853">
    <property type="entry name" value="GH"/>
</dbReference>
<evidence type="ECO:0000256" key="3">
    <source>
        <dbReference type="ARBA" id="ARBA00012744"/>
    </source>
</evidence>
<name>A0A1Q2HM00_9BACT</name>
<dbReference type="InterPro" id="IPR051915">
    <property type="entry name" value="Cellulose_Degrad_GH3"/>
</dbReference>
<dbReference type="EMBL" id="CP019633">
    <property type="protein sequence ID" value="AQQ08243.1"/>
    <property type="molecule type" value="Genomic_DNA"/>
</dbReference>
<dbReference type="PANTHER" id="PTHR30620">
    <property type="entry name" value="PERIPLASMIC BETA-GLUCOSIDASE-RELATED"/>
    <property type="match status" value="1"/>
</dbReference>
<protein>
    <recommendedName>
        <fullName evidence="3">beta-glucosidase</fullName>
        <ecNumber evidence="3">3.2.1.21</ecNumber>
    </recommendedName>
</protein>